<dbReference type="InterPro" id="IPR000195">
    <property type="entry name" value="Rab-GAP-TBC_dom"/>
</dbReference>
<dbReference type="EMBL" id="JAVFKY010000005">
    <property type="protein sequence ID" value="KAK5575722.1"/>
    <property type="molecule type" value="Genomic_DNA"/>
</dbReference>
<dbReference type="SMART" id="SM00164">
    <property type="entry name" value="TBC"/>
    <property type="match status" value="1"/>
</dbReference>
<dbReference type="Gene3D" id="1.10.8.270">
    <property type="entry name" value="putative rabgap domain of human tbc1 domain family member 14 like domains"/>
    <property type="match status" value="1"/>
</dbReference>
<dbReference type="InterPro" id="IPR035969">
    <property type="entry name" value="Rab-GAP_TBC_sf"/>
</dbReference>
<reference evidence="3 4" key="1">
    <citation type="submission" date="2023-11" db="EMBL/GenBank/DDBJ databases">
        <title>Dfirmibasis_genome.</title>
        <authorList>
            <person name="Edelbroek B."/>
            <person name="Kjellin J."/>
            <person name="Jerlstrom-Hultqvist J."/>
            <person name="Soderbom F."/>
        </authorList>
    </citation>
    <scope>NUCLEOTIDE SEQUENCE [LARGE SCALE GENOMIC DNA]</scope>
    <source>
        <strain evidence="3 4">TNS-C-14</strain>
    </source>
</reference>
<evidence type="ECO:0000259" key="2">
    <source>
        <dbReference type="PROSITE" id="PS50086"/>
    </source>
</evidence>
<gene>
    <name evidence="3" type="ORF">RB653_006856</name>
</gene>
<sequence>MSETTTNNNNNNNSNNNYNNNNNNNNNSNNSNNNNNQCELPENYKELVTTGKVEKLILSPSSSLDRPKTLPPKSQEEVLKHQREYEEIQKKAKKTLEREAKEKEKLDAIRKEKERSLIDARKVWEEEIIPVWEKNSKKRDIKKIKELSWRGLPPAVRGKIWRLCIGNDLRVTDELFNIFLGHANNAYNKTTSPPLKSSRSHNINIDLRQANNSIHHSRSPMNTSTDGEDDVLDLETTNMALILQDIQDTFPSLMIFQKGGPLHSDLIDVLGAYICYRPDIGYVPGMTFLAAMFLLNMEKGEAFLSLSNHINSVCFLPFFRQDQSGIPKYLAAMDSTVEALTPPLHKHFKDIGISAKNYLVDWITTLFSKALPLDIATRIWDLVFIEGEIFIYRTALSILRYFISDLIQATYDECIDLFNKLPQRKISEDKLFDEIHSIVLDQKKFDKLLEK</sequence>
<dbReference type="Gene3D" id="1.10.472.80">
    <property type="entry name" value="Ypt/Rab-GAP domain of gyp1p, domain 3"/>
    <property type="match status" value="1"/>
</dbReference>
<dbReference type="FunFam" id="1.10.472.80:FF:000006">
    <property type="entry name" value="TBC1 domain family member 14"/>
    <property type="match status" value="1"/>
</dbReference>
<dbReference type="AlphaFoldDB" id="A0AAN7YU39"/>
<feature type="compositionally biased region" description="Low complexity" evidence="1">
    <location>
        <begin position="7"/>
        <end position="36"/>
    </location>
</feature>
<feature type="domain" description="Rab-GAP TBC" evidence="2">
    <location>
        <begin position="151"/>
        <end position="387"/>
    </location>
</feature>
<dbReference type="GO" id="GO:0031410">
    <property type="term" value="C:cytoplasmic vesicle"/>
    <property type="evidence" value="ECO:0007669"/>
    <property type="project" value="UniProtKB-ARBA"/>
</dbReference>
<name>A0AAN7YU39_9MYCE</name>
<dbReference type="GO" id="GO:0005096">
    <property type="term" value="F:GTPase activator activity"/>
    <property type="evidence" value="ECO:0007669"/>
    <property type="project" value="TreeGrafter"/>
</dbReference>
<dbReference type="Pfam" id="PF00566">
    <property type="entry name" value="RabGAP-TBC"/>
    <property type="match status" value="1"/>
</dbReference>
<accession>A0AAN7YU39</accession>
<feature type="region of interest" description="Disordered" evidence="1">
    <location>
        <begin position="58"/>
        <end position="79"/>
    </location>
</feature>
<evidence type="ECO:0000313" key="3">
    <source>
        <dbReference type="EMBL" id="KAK5575722.1"/>
    </source>
</evidence>
<keyword evidence="4" id="KW-1185">Reference proteome</keyword>
<comment type="caution">
    <text evidence="3">The sequence shown here is derived from an EMBL/GenBank/DDBJ whole genome shotgun (WGS) entry which is preliminary data.</text>
</comment>
<dbReference type="SUPFAM" id="SSF47923">
    <property type="entry name" value="Ypt/Rab-GAP domain of gyp1p"/>
    <property type="match status" value="2"/>
</dbReference>
<dbReference type="Gene3D" id="1.10.10.750">
    <property type="entry name" value="Ypt/Rab-GAP domain of gyp1p, domain 1"/>
    <property type="match status" value="1"/>
</dbReference>
<proteinExistence type="predicted"/>
<dbReference type="GO" id="GO:0031267">
    <property type="term" value="F:small GTPase binding"/>
    <property type="evidence" value="ECO:0007669"/>
    <property type="project" value="TreeGrafter"/>
</dbReference>
<dbReference type="GO" id="GO:0005773">
    <property type="term" value="C:vacuole"/>
    <property type="evidence" value="ECO:0007669"/>
    <property type="project" value="UniProtKB-ARBA"/>
</dbReference>
<dbReference type="InterPro" id="IPR050302">
    <property type="entry name" value="Rab_GAP_TBC_domain"/>
</dbReference>
<evidence type="ECO:0000313" key="4">
    <source>
        <dbReference type="Proteomes" id="UP001344447"/>
    </source>
</evidence>
<protein>
    <recommendedName>
        <fullName evidence="2">Rab-GAP TBC domain-containing protein</fullName>
    </recommendedName>
</protein>
<dbReference type="GO" id="GO:0016192">
    <property type="term" value="P:vesicle-mediated transport"/>
    <property type="evidence" value="ECO:0007669"/>
    <property type="project" value="UniProtKB-ARBA"/>
</dbReference>
<dbReference type="PANTHER" id="PTHR47219">
    <property type="entry name" value="RAB GTPASE-ACTIVATING PROTEIN 1-LIKE"/>
    <property type="match status" value="1"/>
</dbReference>
<dbReference type="PANTHER" id="PTHR47219:SF15">
    <property type="entry name" value="TBC1 DOMAIN FAMILY MEMBER 12 ISOFORM X1"/>
    <property type="match status" value="1"/>
</dbReference>
<evidence type="ECO:0000256" key="1">
    <source>
        <dbReference type="SAM" id="MobiDB-lite"/>
    </source>
</evidence>
<feature type="region of interest" description="Disordered" evidence="1">
    <location>
        <begin position="1"/>
        <end position="39"/>
    </location>
</feature>
<dbReference type="Proteomes" id="UP001344447">
    <property type="component" value="Unassembled WGS sequence"/>
</dbReference>
<organism evidence="3 4">
    <name type="scientific">Dictyostelium firmibasis</name>
    <dbReference type="NCBI Taxonomy" id="79012"/>
    <lineage>
        <taxon>Eukaryota</taxon>
        <taxon>Amoebozoa</taxon>
        <taxon>Evosea</taxon>
        <taxon>Eumycetozoa</taxon>
        <taxon>Dictyostelia</taxon>
        <taxon>Dictyosteliales</taxon>
        <taxon>Dictyosteliaceae</taxon>
        <taxon>Dictyostelium</taxon>
    </lineage>
</organism>
<dbReference type="PROSITE" id="PS50086">
    <property type="entry name" value="TBC_RABGAP"/>
    <property type="match status" value="1"/>
</dbReference>